<evidence type="ECO:0000313" key="2">
    <source>
        <dbReference type="Proteomes" id="UP001186974"/>
    </source>
</evidence>
<proteinExistence type="predicted"/>
<protein>
    <submittedName>
        <fullName evidence="1">Uncharacterized protein</fullName>
    </submittedName>
</protein>
<dbReference type="Proteomes" id="UP001186974">
    <property type="component" value="Unassembled WGS sequence"/>
</dbReference>
<accession>A0ACC3DWG2</accession>
<sequence>MRGVKHLPSDKLCERRAALSLDTLLGKGPKSQTSITGDGSFLAGPSAVRLLDQLTQVGNTFDEDCLTLNIWTKPQTGERAKAVLFWIYGGGKYLDD</sequence>
<name>A0ACC3DWG2_9PEZI</name>
<gene>
    <name evidence="1" type="ORF">LTS18_011964</name>
</gene>
<keyword evidence="2" id="KW-1185">Reference proteome</keyword>
<organism evidence="1 2">
    <name type="scientific">Coniosporium uncinatum</name>
    <dbReference type="NCBI Taxonomy" id="93489"/>
    <lineage>
        <taxon>Eukaryota</taxon>
        <taxon>Fungi</taxon>
        <taxon>Dikarya</taxon>
        <taxon>Ascomycota</taxon>
        <taxon>Pezizomycotina</taxon>
        <taxon>Dothideomycetes</taxon>
        <taxon>Dothideomycetes incertae sedis</taxon>
        <taxon>Coniosporium</taxon>
    </lineage>
</organism>
<evidence type="ECO:0000313" key="1">
    <source>
        <dbReference type="EMBL" id="KAK3080918.1"/>
    </source>
</evidence>
<comment type="caution">
    <text evidence="1">The sequence shown here is derived from an EMBL/GenBank/DDBJ whole genome shotgun (WGS) entry which is preliminary data.</text>
</comment>
<reference evidence="1" key="1">
    <citation type="submission" date="2024-09" db="EMBL/GenBank/DDBJ databases">
        <title>Black Yeasts Isolated from many extreme environments.</title>
        <authorList>
            <person name="Coleine C."/>
            <person name="Stajich J.E."/>
            <person name="Selbmann L."/>
        </authorList>
    </citation>
    <scope>NUCLEOTIDE SEQUENCE</scope>
    <source>
        <strain evidence="1">CCFEE 5737</strain>
    </source>
</reference>
<dbReference type="EMBL" id="JAWDJW010000352">
    <property type="protein sequence ID" value="KAK3080918.1"/>
    <property type="molecule type" value="Genomic_DNA"/>
</dbReference>